<dbReference type="GO" id="GO:0016757">
    <property type="term" value="F:glycosyltransferase activity"/>
    <property type="evidence" value="ECO:0007669"/>
    <property type="project" value="InterPro"/>
</dbReference>
<gene>
    <name evidence="4" type="ORF">EHQ58_13940</name>
</gene>
<dbReference type="RefSeq" id="WP_135624512.1">
    <property type="nucleotide sequence ID" value="NZ_RQGD01000035.1"/>
</dbReference>
<feature type="domain" description="Glycosyltransferase subfamily 4-like N-terminal" evidence="3">
    <location>
        <begin position="19"/>
        <end position="181"/>
    </location>
</feature>
<sequence>MVEEFKVGLDARPLSTRMSGVGRLIGETIKAFPNAEKYHFYLFSHLPIHSDHKEILTLTNVTVVPNGNVFRWKGGLYYNLFLPLYLRFKKLDLFWGSQQVLPPLLPGKLKAVLTYCDLVLYLYPETMRPIARWQQRLFQKYSVKRSSYILSISKQTSDDMCKFFGYEKANAGVAYPGVNHSEISKLLSKQMSKRFSDLGDGYLLSVSTLEPRKNYPFLLEVFREYRKMNPKDHREWVIIGKIGWESREFIEEIRTEQSLFGDLHILDSVGDSDLQHLYRNAGLFLFASHYEGFGIPMLEALYHKKYCMVSDIPTFREIGGDGVTYLPYKTKEDAKEWASEIFKFCKHPIAPTSDISKFTWENAAKVTEGIFSKILQEKH</sequence>
<evidence type="ECO:0000313" key="4">
    <source>
        <dbReference type="EMBL" id="TGL57388.1"/>
    </source>
</evidence>
<dbReference type="PANTHER" id="PTHR46401:SF2">
    <property type="entry name" value="GLYCOSYLTRANSFERASE WBBK-RELATED"/>
    <property type="match status" value="1"/>
</dbReference>
<evidence type="ECO:0000259" key="3">
    <source>
        <dbReference type="Pfam" id="PF13439"/>
    </source>
</evidence>
<dbReference type="AlphaFoldDB" id="A0A4R9K0D0"/>
<evidence type="ECO:0000313" key="5">
    <source>
        <dbReference type="Proteomes" id="UP000297693"/>
    </source>
</evidence>
<dbReference type="Pfam" id="PF13439">
    <property type="entry name" value="Glyco_transf_4"/>
    <property type="match status" value="1"/>
</dbReference>
<evidence type="ECO:0000256" key="1">
    <source>
        <dbReference type="ARBA" id="ARBA00022679"/>
    </source>
</evidence>
<evidence type="ECO:0000259" key="2">
    <source>
        <dbReference type="Pfam" id="PF00534"/>
    </source>
</evidence>
<dbReference type="OrthoDB" id="9797829at2"/>
<dbReference type="InterPro" id="IPR028098">
    <property type="entry name" value="Glyco_trans_4-like_N"/>
</dbReference>
<dbReference type="GO" id="GO:0009103">
    <property type="term" value="P:lipopolysaccharide biosynthetic process"/>
    <property type="evidence" value="ECO:0007669"/>
    <property type="project" value="TreeGrafter"/>
</dbReference>
<comment type="caution">
    <text evidence="4">The sequence shown here is derived from an EMBL/GenBank/DDBJ whole genome shotgun (WGS) entry which is preliminary data.</text>
</comment>
<dbReference type="EMBL" id="RQGD01000035">
    <property type="protein sequence ID" value="TGL57388.1"/>
    <property type="molecule type" value="Genomic_DNA"/>
</dbReference>
<dbReference type="Gene3D" id="3.40.50.2000">
    <property type="entry name" value="Glycogen Phosphorylase B"/>
    <property type="match status" value="1"/>
</dbReference>
<reference evidence="4" key="1">
    <citation type="journal article" date="2019" name="PLoS Negl. Trop. Dis.">
        <title>Revisiting the worldwide diversity of Leptospira species in the environment.</title>
        <authorList>
            <person name="Vincent A.T."/>
            <person name="Schiettekatte O."/>
            <person name="Bourhy P."/>
            <person name="Veyrier F.J."/>
            <person name="Picardeau M."/>
        </authorList>
    </citation>
    <scope>NUCLEOTIDE SEQUENCE [LARGE SCALE GENOMIC DNA]</scope>
    <source>
        <strain evidence="4">201702476</strain>
    </source>
</reference>
<dbReference type="SUPFAM" id="SSF53756">
    <property type="entry name" value="UDP-Glycosyltransferase/glycogen phosphorylase"/>
    <property type="match status" value="1"/>
</dbReference>
<dbReference type="InterPro" id="IPR001296">
    <property type="entry name" value="Glyco_trans_1"/>
</dbReference>
<dbReference type="Pfam" id="PF00534">
    <property type="entry name" value="Glycos_transf_1"/>
    <property type="match status" value="1"/>
</dbReference>
<dbReference type="Proteomes" id="UP000297693">
    <property type="component" value="Unassembled WGS sequence"/>
</dbReference>
<dbReference type="PANTHER" id="PTHR46401">
    <property type="entry name" value="GLYCOSYLTRANSFERASE WBBK-RELATED"/>
    <property type="match status" value="1"/>
</dbReference>
<protein>
    <submittedName>
        <fullName evidence="4">Glycosyltransferase family 1 protein</fullName>
    </submittedName>
</protein>
<proteinExistence type="predicted"/>
<feature type="domain" description="Glycosyl transferase family 1" evidence="2">
    <location>
        <begin position="192"/>
        <end position="348"/>
    </location>
</feature>
<keyword evidence="1 4" id="KW-0808">Transferase</keyword>
<organism evidence="4 5">
    <name type="scientific">Leptospira ognonensis</name>
    <dbReference type="NCBI Taxonomy" id="2484945"/>
    <lineage>
        <taxon>Bacteria</taxon>
        <taxon>Pseudomonadati</taxon>
        <taxon>Spirochaetota</taxon>
        <taxon>Spirochaetia</taxon>
        <taxon>Leptospirales</taxon>
        <taxon>Leptospiraceae</taxon>
        <taxon>Leptospira</taxon>
    </lineage>
</organism>
<name>A0A4R9K0D0_9LEPT</name>
<accession>A0A4R9K0D0</accession>
<dbReference type="CDD" id="cd03809">
    <property type="entry name" value="GT4_MtfB-like"/>
    <property type="match status" value="1"/>
</dbReference>
<keyword evidence="5" id="KW-1185">Reference proteome</keyword>